<dbReference type="EMBL" id="FRAN01000008">
    <property type="protein sequence ID" value="SHL55503.1"/>
    <property type="molecule type" value="Genomic_DNA"/>
</dbReference>
<gene>
    <name evidence="1" type="ORF">SAMN05444342_4086</name>
</gene>
<name>A0A1M7BKR0_HALPU</name>
<organism evidence="1 2">
    <name type="scientific">Haladaptatus paucihalophilus DX253</name>
    <dbReference type="NCBI Taxonomy" id="797209"/>
    <lineage>
        <taxon>Archaea</taxon>
        <taxon>Methanobacteriati</taxon>
        <taxon>Methanobacteriota</taxon>
        <taxon>Stenosarchaea group</taxon>
        <taxon>Halobacteria</taxon>
        <taxon>Halobacteriales</taxon>
        <taxon>Haladaptataceae</taxon>
        <taxon>Haladaptatus</taxon>
    </lineage>
</organism>
<keyword evidence="2" id="KW-1185">Reference proteome</keyword>
<dbReference type="AlphaFoldDB" id="A0A1M7BKR0"/>
<dbReference type="Proteomes" id="UP000184203">
    <property type="component" value="Unassembled WGS sequence"/>
</dbReference>
<evidence type="ECO:0000313" key="1">
    <source>
        <dbReference type="EMBL" id="SHL55503.1"/>
    </source>
</evidence>
<sequence>MRRRTVCASVGGVVALLSDYRGLLTEFGNGTSLSTGRIEETEFEAETHMEPLFTCWQDGVTVSRIGAKNQIRIAGQIESGGRSCMETVLETVGIDEDTDTLLVVVADRQQQGASSCTLEEALVRYDATMTLKDAVPNRVRVRHRSELGRGGSHDQFDETVVFETGEGETRTVSC</sequence>
<reference evidence="2" key="1">
    <citation type="submission" date="2016-11" db="EMBL/GenBank/DDBJ databases">
        <authorList>
            <person name="Varghese N."/>
            <person name="Submissions S."/>
        </authorList>
    </citation>
    <scope>NUCLEOTIDE SEQUENCE [LARGE SCALE GENOMIC DNA]</scope>
    <source>
        <strain evidence="2">DX253</strain>
    </source>
</reference>
<proteinExistence type="predicted"/>
<evidence type="ECO:0000313" key="2">
    <source>
        <dbReference type="Proteomes" id="UP000184203"/>
    </source>
</evidence>
<accession>A0A1M7BKR0</accession>
<protein>
    <submittedName>
        <fullName evidence="1">Uncharacterized protein</fullName>
    </submittedName>
</protein>